<evidence type="ECO:0000313" key="3">
    <source>
        <dbReference type="Proteomes" id="UP000641803"/>
    </source>
</evidence>
<reference evidence="2 3" key="1">
    <citation type="submission" date="2020-08" db="EMBL/GenBank/DDBJ databases">
        <title>A Genomic Blueprint of the Chicken Gut Microbiome.</title>
        <authorList>
            <person name="Gilroy R."/>
            <person name="Ravi A."/>
            <person name="Getino M."/>
            <person name="Pursley I."/>
            <person name="Horton D.L."/>
            <person name="Alikhan N.-F."/>
            <person name="Baker D."/>
            <person name="Gharbi K."/>
            <person name="Hall N."/>
            <person name="Watson M."/>
            <person name="Adriaenssens E.M."/>
            <person name="Foster-Nyarko E."/>
            <person name="Jarju S."/>
            <person name="Secka A."/>
            <person name="Antonio M."/>
            <person name="Oren A."/>
            <person name="Chaudhuri R."/>
            <person name="La Ragione R.M."/>
            <person name="Hildebrand F."/>
            <person name="Pallen M.J."/>
        </authorList>
    </citation>
    <scope>NUCLEOTIDE SEQUENCE [LARGE SCALE GENOMIC DNA]</scope>
    <source>
        <strain evidence="2 3">Sa4CUA1</strain>
    </source>
</reference>
<name>A0ABR8RTW2_9CELL</name>
<sequence>MTYEHGCTTTPERDDEGKPVFPCGKKQGRYCPDRKNGGLILLPGAKRGPEKTRTLTIPNLFKPVIIAHREAQKAGTEGVLR</sequence>
<feature type="region of interest" description="Disordered" evidence="1">
    <location>
        <begin position="1"/>
        <end position="21"/>
    </location>
</feature>
<organism evidence="2 3">
    <name type="scientific">Oerskovia rustica</name>
    <dbReference type="NCBI Taxonomy" id="2762237"/>
    <lineage>
        <taxon>Bacteria</taxon>
        <taxon>Bacillati</taxon>
        <taxon>Actinomycetota</taxon>
        <taxon>Actinomycetes</taxon>
        <taxon>Micrococcales</taxon>
        <taxon>Cellulomonadaceae</taxon>
        <taxon>Oerskovia</taxon>
    </lineage>
</organism>
<evidence type="ECO:0000313" key="2">
    <source>
        <dbReference type="EMBL" id="MBD7951221.1"/>
    </source>
</evidence>
<protein>
    <submittedName>
        <fullName evidence="2">Uncharacterized protein</fullName>
    </submittedName>
</protein>
<gene>
    <name evidence="2" type="ORF">H9652_12485</name>
</gene>
<evidence type="ECO:0000256" key="1">
    <source>
        <dbReference type="SAM" id="MobiDB-lite"/>
    </source>
</evidence>
<dbReference type="RefSeq" id="WP_191796545.1">
    <property type="nucleotide sequence ID" value="NZ_JACSQQ010000020.1"/>
</dbReference>
<keyword evidence="3" id="KW-1185">Reference proteome</keyword>
<dbReference type="Proteomes" id="UP000641803">
    <property type="component" value="Unassembled WGS sequence"/>
</dbReference>
<comment type="caution">
    <text evidence="2">The sequence shown here is derived from an EMBL/GenBank/DDBJ whole genome shotgun (WGS) entry which is preliminary data.</text>
</comment>
<proteinExistence type="predicted"/>
<dbReference type="EMBL" id="JACSQQ010000020">
    <property type="protein sequence ID" value="MBD7951221.1"/>
    <property type="molecule type" value="Genomic_DNA"/>
</dbReference>
<accession>A0ABR8RTW2</accession>